<sequence length="486" mass="53766">MANLRTAMDSAFWDLNIASPQTLLEGSAKYVPDQPFPLDGARASRALRIQQLSLMGNGFPLGIIPSFSPTAHKELGSFSLQSLFLTQEFSNWWLGLVAQFRPKKLISAIKAEVYSNDEWELPAFKDVAKHFLDKSLYSLGLCSQISLSSATSILLSTEAQGERKGRGTRAMLLHKASISGLHYHKILPNHDITMEAAWPELYIDHNGKYWDVPESISLDCSSLVSESGLRYRFGLHKNSGHPEPVHPSHGEVPLALMPGLCAKAAFSYEKSKDLWRQPETKEDLIIETEKGRFRQPAYDVRLKEPHAAISGIIGATCAAWFGGGESSAAVEMKGNGDSVSGGAKKRSPFCADLFGSVCYTFQHGKFRKLYGDLTRVDARLDICSASALAERVSKIFRSSSSSNAENPLSSPGLNLIFQQQVAGPIVFRVDSKFLLDSSSSGKRGIHMEDFIYSLNYSLRLLQSGKVVAWYSPKRKEAMIELRLFEF</sequence>
<dbReference type="GO" id="GO:0009941">
    <property type="term" value="C:chloroplast envelope"/>
    <property type="evidence" value="ECO:0007669"/>
    <property type="project" value="TreeGrafter"/>
</dbReference>
<evidence type="ECO:0000313" key="1">
    <source>
        <dbReference type="EMBL" id="KAF5953339.1"/>
    </source>
</evidence>
<dbReference type="GO" id="GO:0034196">
    <property type="term" value="P:acylglycerol transport"/>
    <property type="evidence" value="ECO:0007669"/>
    <property type="project" value="InterPro"/>
</dbReference>
<organism evidence="1 2">
    <name type="scientific">Camellia sinensis</name>
    <name type="common">Tea plant</name>
    <name type="synonym">Thea sinensis</name>
    <dbReference type="NCBI Taxonomy" id="4442"/>
    <lineage>
        <taxon>Eukaryota</taxon>
        <taxon>Viridiplantae</taxon>
        <taxon>Streptophyta</taxon>
        <taxon>Embryophyta</taxon>
        <taxon>Tracheophyta</taxon>
        <taxon>Spermatophyta</taxon>
        <taxon>Magnoliopsida</taxon>
        <taxon>eudicotyledons</taxon>
        <taxon>Gunneridae</taxon>
        <taxon>Pentapetalae</taxon>
        <taxon>asterids</taxon>
        <taxon>Ericales</taxon>
        <taxon>Theaceae</taxon>
        <taxon>Camellia</taxon>
    </lineage>
</organism>
<name>A0A7J7HKW2_CAMSI</name>
<reference evidence="1 2" key="2">
    <citation type="submission" date="2020-07" db="EMBL/GenBank/DDBJ databases">
        <title>Genome assembly of wild tea tree DASZ reveals pedigree and selection history of tea varieties.</title>
        <authorList>
            <person name="Zhang W."/>
        </authorList>
    </citation>
    <scope>NUCLEOTIDE SEQUENCE [LARGE SCALE GENOMIC DNA]</scope>
    <source>
        <strain evidence="2">cv. G240</strain>
        <tissue evidence="1">Leaf</tissue>
    </source>
</reference>
<comment type="caution">
    <text evidence="1">The sequence shown here is derived from an EMBL/GenBank/DDBJ whole genome shotgun (WGS) entry which is preliminary data.</text>
</comment>
<protein>
    <recommendedName>
        <fullName evidence="3">Protein TRIGALACTOSYLDIACYLGLYCEROL 4, chloroplastic</fullName>
    </recommendedName>
</protein>
<dbReference type="PANTHER" id="PTHR34954:SF3">
    <property type="entry name" value="EXPRESSED PROTEIN"/>
    <property type="match status" value="1"/>
</dbReference>
<dbReference type="EMBL" id="JACBKZ010000003">
    <property type="protein sequence ID" value="KAF5953339.1"/>
    <property type="molecule type" value="Genomic_DNA"/>
</dbReference>
<gene>
    <name evidence="1" type="ORF">HYC85_006195</name>
</gene>
<dbReference type="InterPro" id="IPR044160">
    <property type="entry name" value="TGD4-like"/>
</dbReference>
<accession>A0A7J7HKW2</accession>
<evidence type="ECO:0000313" key="2">
    <source>
        <dbReference type="Proteomes" id="UP000593564"/>
    </source>
</evidence>
<dbReference type="GO" id="GO:0070300">
    <property type="term" value="F:phosphatidic acid binding"/>
    <property type="evidence" value="ECO:0007669"/>
    <property type="project" value="InterPro"/>
</dbReference>
<dbReference type="Proteomes" id="UP000593564">
    <property type="component" value="Unassembled WGS sequence"/>
</dbReference>
<keyword evidence="2" id="KW-1185">Reference proteome</keyword>
<proteinExistence type="predicted"/>
<evidence type="ECO:0008006" key="3">
    <source>
        <dbReference type="Google" id="ProtNLM"/>
    </source>
</evidence>
<dbReference type="AlphaFoldDB" id="A0A7J7HKW2"/>
<dbReference type="GO" id="GO:1990052">
    <property type="term" value="P:ER to chloroplast lipid transport"/>
    <property type="evidence" value="ECO:0007669"/>
    <property type="project" value="InterPro"/>
</dbReference>
<dbReference type="PANTHER" id="PTHR34954">
    <property type="entry name" value="EXPRESSED PROTEIN"/>
    <property type="match status" value="1"/>
</dbReference>
<reference evidence="2" key="1">
    <citation type="journal article" date="2020" name="Nat. Commun.">
        <title>Genome assembly of wild tea tree DASZ reveals pedigree and selection history of tea varieties.</title>
        <authorList>
            <person name="Zhang W."/>
            <person name="Zhang Y."/>
            <person name="Qiu H."/>
            <person name="Guo Y."/>
            <person name="Wan H."/>
            <person name="Zhang X."/>
            <person name="Scossa F."/>
            <person name="Alseekh S."/>
            <person name="Zhang Q."/>
            <person name="Wang P."/>
            <person name="Xu L."/>
            <person name="Schmidt M.H."/>
            <person name="Jia X."/>
            <person name="Li D."/>
            <person name="Zhu A."/>
            <person name="Guo F."/>
            <person name="Chen W."/>
            <person name="Ni D."/>
            <person name="Usadel B."/>
            <person name="Fernie A.R."/>
            <person name="Wen W."/>
        </authorList>
    </citation>
    <scope>NUCLEOTIDE SEQUENCE [LARGE SCALE GENOMIC DNA]</scope>
    <source>
        <strain evidence="2">cv. G240</strain>
    </source>
</reference>